<feature type="domain" description="C2H2-type" evidence="3">
    <location>
        <begin position="6"/>
        <end position="27"/>
    </location>
</feature>
<evidence type="ECO:0000313" key="5">
    <source>
        <dbReference type="Proteomes" id="UP001176059"/>
    </source>
</evidence>
<dbReference type="Gene3D" id="3.40.640.10">
    <property type="entry name" value="Type I PLP-dependent aspartate aminotransferase-like (Major domain)"/>
    <property type="match status" value="1"/>
</dbReference>
<dbReference type="PANTHER" id="PTHR43092:SF2">
    <property type="entry name" value="HERCYNYLCYSTEINE SULFOXIDE LYASE"/>
    <property type="match status" value="1"/>
</dbReference>
<dbReference type="Proteomes" id="UP001176059">
    <property type="component" value="Unassembled WGS sequence"/>
</dbReference>
<dbReference type="EMBL" id="JANVFO010000022">
    <property type="protein sequence ID" value="KAJ3732760.1"/>
    <property type="molecule type" value="Genomic_DNA"/>
</dbReference>
<evidence type="ECO:0000256" key="1">
    <source>
        <dbReference type="ARBA" id="ARBA00022898"/>
    </source>
</evidence>
<dbReference type="PANTHER" id="PTHR43092">
    <property type="entry name" value="L-CYSTEINE DESULFHYDRASE"/>
    <property type="match status" value="1"/>
</dbReference>
<comment type="caution">
    <text evidence="4">The sequence shown here is derived from an EMBL/GenBank/DDBJ whole genome shotgun (WGS) entry which is preliminary data.</text>
</comment>
<dbReference type="PROSITE" id="PS00028">
    <property type="entry name" value="ZINC_FINGER_C2H2_1"/>
    <property type="match status" value="1"/>
</dbReference>
<dbReference type="InterPro" id="IPR041078">
    <property type="entry name" value="Plavaka"/>
</dbReference>
<keyword evidence="1" id="KW-0663">Pyridoxal phosphate</keyword>
<dbReference type="GO" id="GO:0016740">
    <property type="term" value="F:transferase activity"/>
    <property type="evidence" value="ECO:0007669"/>
    <property type="project" value="UniProtKB-KW"/>
</dbReference>
<reference evidence="4" key="2">
    <citation type="journal article" date="2023" name="Proc. Natl. Acad. Sci. U.S.A.">
        <title>A global phylogenomic analysis of the shiitake genus Lentinula.</title>
        <authorList>
            <person name="Sierra-Patev S."/>
            <person name="Min B."/>
            <person name="Naranjo-Ortiz M."/>
            <person name="Looney B."/>
            <person name="Konkel Z."/>
            <person name="Slot J.C."/>
            <person name="Sakamoto Y."/>
            <person name="Steenwyk J.L."/>
            <person name="Rokas A."/>
            <person name="Carro J."/>
            <person name="Camarero S."/>
            <person name="Ferreira P."/>
            <person name="Molpeceres G."/>
            <person name="Ruiz-Duenas F.J."/>
            <person name="Serrano A."/>
            <person name="Henrissat B."/>
            <person name="Drula E."/>
            <person name="Hughes K.W."/>
            <person name="Mata J.L."/>
            <person name="Ishikawa N.K."/>
            <person name="Vargas-Isla R."/>
            <person name="Ushijima S."/>
            <person name="Smith C.A."/>
            <person name="Donoghue J."/>
            <person name="Ahrendt S."/>
            <person name="Andreopoulos W."/>
            <person name="He G."/>
            <person name="LaButti K."/>
            <person name="Lipzen A."/>
            <person name="Ng V."/>
            <person name="Riley R."/>
            <person name="Sandor L."/>
            <person name="Barry K."/>
            <person name="Martinez A.T."/>
            <person name="Xiao Y."/>
            <person name="Gibbons J.G."/>
            <person name="Terashima K."/>
            <person name="Grigoriev I.V."/>
            <person name="Hibbett D."/>
        </authorList>
    </citation>
    <scope>NUCLEOTIDE SEQUENCE</scope>
    <source>
        <strain evidence="4">ET3784</strain>
    </source>
</reference>
<evidence type="ECO:0000259" key="3">
    <source>
        <dbReference type="PROSITE" id="PS00028"/>
    </source>
</evidence>
<evidence type="ECO:0000313" key="4">
    <source>
        <dbReference type="EMBL" id="KAJ3732760.1"/>
    </source>
</evidence>
<organism evidence="4 5">
    <name type="scientific">Lentinula guzmanii</name>
    <dbReference type="NCBI Taxonomy" id="2804957"/>
    <lineage>
        <taxon>Eukaryota</taxon>
        <taxon>Fungi</taxon>
        <taxon>Dikarya</taxon>
        <taxon>Basidiomycota</taxon>
        <taxon>Agaricomycotina</taxon>
        <taxon>Agaricomycetes</taxon>
        <taxon>Agaricomycetidae</taxon>
        <taxon>Agaricales</taxon>
        <taxon>Marasmiineae</taxon>
        <taxon>Omphalotaceae</taxon>
        <taxon>Lentinula</taxon>
    </lineage>
</organism>
<dbReference type="InterPro" id="IPR013087">
    <property type="entry name" value="Znf_C2H2_type"/>
</dbReference>
<keyword evidence="5" id="KW-1185">Reference proteome</keyword>
<dbReference type="Pfam" id="PF00266">
    <property type="entry name" value="Aminotran_5"/>
    <property type="match status" value="1"/>
</dbReference>
<dbReference type="SMART" id="SM00355">
    <property type="entry name" value="ZnF_C2H2"/>
    <property type="match status" value="1"/>
</dbReference>
<feature type="region of interest" description="Disordered" evidence="2">
    <location>
        <begin position="640"/>
        <end position="677"/>
    </location>
</feature>
<sequence length="1062" mass="120406">MSNFRCELCNLKCKSQGGLKRHVDSKHTNNFHTPSPPPSPNHQRSPRRRQNLNGSPVRLPWSACPVNLRKYGTRTETHPILDGTPCDLEGNDLPPDSTPVSIDNRDCTSYTPFKNDIEFQLAEFLYQKVAMSGGNIDILSTLIAQFLGPERGLDNPWANHKELYSLIDEIHQGDVPWESFTVKYNGELPEDHSSVPAWKLQEYQVWFRDPVKVLEQMLANPSFKNEIDVTPKRLFNNGKRLYRDVMTGNWAWFQCDEIAKDENTHGAMFVPVILGSDKTTVSVATGQNEYYPLYISLGNIHSTVRRAHRNAVAILSFLSIPKTSQDHSGSAEFRKFRRQLFHSSLEHILSSLRPHMTSPRITLCPDGHYRRVIYGLGPYIADYPEQALLTCIVQNWCPRHIIEGCTLKELWDDYGIVADYGLYCVISRADIHELISPDLLHQLIKGTFKDHLVEWVFEYLDLTYPKKESEERKADIDRRIATTTPYPGLQNFHEGVASNNGPDDSKDISSSYVGHVPSEMVRAIHDFLEFCYLARRDVIDEDTLAKMDSILKDFHRHREIFRTTGVRPDGFSLPRQHSMVHYRHLIQQFGAPNGLCSSITESKHIKAVKRPWRRSNKLATYWWTWSHRNVEIPPLLAQQLQANQPPPPPPLPSDDLDDAEEGPSDEPYSQGNVKLSKKASNPDRYIRLEHSALIDAARAVVAEHLGVDRDTCVFVSSVSAGIATALRNFRWSPQDFIVCSDVIYDTISSSIKEICQGEHRPQRSVFELKLPLSHTSILELFRRHLRSLRTQIQAASTDTDSTPGKIVVIIESITSSPGILMPWQEMVRICRSEYALSVVDAAHSLGQEVNLDLKAVDPDFWVSNGAKWCYAKRGCAILYVPFRNQDMVASGVLPGLIYGSPSGISPTRFVWQFYWSGLMDPIPPISIIYAIKFRQQIGGEILIQKYCHELAVRGGRRMAEIMNTAVLDSPANNAEVIANMVNVELPLSASTKPSAEIQFLFSQELFETHKLFATCFIWQDKWWSRVSAQIYNEIGDFERLAKALIDVCVKITATRGPGVDGT</sequence>
<proteinExistence type="predicted"/>
<feature type="region of interest" description="Disordered" evidence="2">
    <location>
        <begin position="20"/>
        <end position="58"/>
    </location>
</feature>
<name>A0AA38JLS8_9AGAR</name>
<protein>
    <submittedName>
        <fullName evidence="4">Pyridoxal phosphate-dependent transferase</fullName>
    </submittedName>
</protein>
<dbReference type="AlphaFoldDB" id="A0AA38JLS8"/>
<dbReference type="Pfam" id="PF18759">
    <property type="entry name" value="Plavaka"/>
    <property type="match status" value="2"/>
</dbReference>
<evidence type="ECO:0000256" key="2">
    <source>
        <dbReference type="SAM" id="MobiDB-lite"/>
    </source>
</evidence>
<feature type="compositionally biased region" description="Acidic residues" evidence="2">
    <location>
        <begin position="654"/>
        <end position="664"/>
    </location>
</feature>
<accession>A0AA38JLS8</accession>
<dbReference type="SUPFAM" id="SSF53383">
    <property type="entry name" value="PLP-dependent transferases"/>
    <property type="match status" value="1"/>
</dbReference>
<gene>
    <name evidence="4" type="ORF">DFJ43DRAFT_1223867</name>
</gene>
<dbReference type="InterPro" id="IPR015424">
    <property type="entry name" value="PyrdxlP-dep_Trfase"/>
</dbReference>
<keyword evidence="4" id="KW-0808">Transferase</keyword>
<dbReference type="InterPro" id="IPR015421">
    <property type="entry name" value="PyrdxlP-dep_Trfase_major"/>
</dbReference>
<reference evidence="4" key="1">
    <citation type="submission" date="2022-08" db="EMBL/GenBank/DDBJ databases">
        <authorList>
            <consortium name="DOE Joint Genome Institute"/>
            <person name="Min B."/>
            <person name="Sierra-Patev S."/>
            <person name="Naranjo-Ortiz M."/>
            <person name="Looney B."/>
            <person name="Konkel Z."/>
            <person name="Slot J.C."/>
            <person name="Sakamoto Y."/>
            <person name="Steenwyk J.L."/>
            <person name="Rokas A."/>
            <person name="Carro J."/>
            <person name="Camarero S."/>
            <person name="Ferreira P."/>
            <person name="Molpeceres G."/>
            <person name="Ruiz-duenas F.J."/>
            <person name="Serrano A."/>
            <person name="Henrissat B."/>
            <person name="Drula E."/>
            <person name="Hughes K.W."/>
            <person name="Mata J.L."/>
            <person name="Ishikawa N.K."/>
            <person name="Vargas-Isla R."/>
            <person name="Ushijima S."/>
            <person name="Smith C.A."/>
            <person name="Ahrendt S."/>
            <person name="Andreopoulos W."/>
            <person name="He G."/>
            <person name="LaButti K."/>
            <person name="Lipzen A."/>
            <person name="Ng V."/>
            <person name="Riley R."/>
            <person name="Sandor L."/>
            <person name="Barry K."/>
            <person name="Martinez A.T."/>
            <person name="Xiao Y."/>
            <person name="Gibbons J.G."/>
            <person name="Terashima K."/>
            <person name="Hibbett D.S."/>
            <person name="Grigoriev I.V."/>
        </authorList>
    </citation>
    <scope>NUCLEOTIDE SEQUENCE</scope>
    <source>
        <strain evidence="4">ET3784</strain>
    </source>
</reference>
<dbReference type="InterPro" id="IPR000192">
    <property type="entry name" value="Aminotrans_V_dom"/>
</dbReference>